<dbReference type="RefSeq" id="WP_303762747.1">
    <property type="nucleotide sequence ID" value="NZ_JABZGR010000002.1"/>
</dbReference>
<evidence type="ECO:0000259" key="2">
    <source>
        <dbReference type="Pfam" id="PF00534"/>
    </source>
</evidence>
<reference evidence="4" key="1">
    <citation type="submission" date="2020-04" db="EMBL/GenBank/DDBJ databases">
        <title>Deep metagenomics examines the oral microbiome during advanced dental caries in children, revealing novel taxa and co-occurrences with host molecules.</title>
        <authorList>
            <person name="Baker J.L."/>
            <person name="Morton J.T."/>
            <person name="Dinis M."/>
            <person name="Alvarez R."/>
            <person name="Tran N.C."/>
            <person name="Knight R."/>
            <person name="Edlund A."/>
        </authorList>
    </citation>
    <scope>NUCLEOTIDE SEQUENCE</scope>
    <source>
        <strain evidence="4">JCVI_34_bin.1</strain>
    </source>
</reference>
<name>A0A929RW75_9BACT</name>
<dbReference type="CDD" id="cd03809">
    <property type="entry name" value="GT4_MtfB-like"/>
    <property type="match status" value="1"/>
</dbReference>
<dbReference type="AlphaFoldDB" id="A0A929RW75"/>
<organism evidence="4 5">
    <name type="scientific">Alloprevotella tannerae</name>
    <dbReference type="NCBI Taxonomy" id="76122"/>
    <lineage>
        <taxon>Bacteria</taxon>
        <taxon>Pseudomonadati</taxon>
        <taxon>Bacteroidota</taxon>
        <taxon>Bacteroidia</taxon>
        <taxon>Bacteroidales</taxon>
        <taxon>Prevotellaceae</taxon>
        <taxon>Alloprevotella</taxon>
    </lineage>
</organism>
<dbReference type="GO" id="GO:0016757">
    <property type="term" value="F:glycosyltransferase activity"/>
    <property type="evidence" value="ECO:0007669"/>
    <property type="project" value="InterPro"/>
</dbReference>
<gene>
    <name evidence="4" type="ORF">HXK21_01305</name>
</gene>
<dbReference type="SUPFAM" id="SSF53756">
    <property type="entry name" value="UDP-Glycosyltransferase/glycogen phosphorylase"/>
    <property type="match status" value="1"/>
</dbReference>
<proteinExistence type="predicted"/>
<dbReference type="Gene3D" id="3.40.50.2000">
    <property type="entry name" value="Glycogen Phosphorylase B"/>
    <property type="match status" value="2"/>
</dbReference>
<dbReference type="PANTHER" id="PTHR46401:SF2">
    <property type="entry name" value="GLYCOSYLTRANSFERASE WBBK-RELATED"/>
    <property type="match status" value="1"/>
</dbReference>
<dbReference type="InterPro" id="IPR001296">
    <property type="entry name" value="Glyco_trans_1"/>
</dbReference>
<evidence type="ECO:0000256" key="1">
    <source>
        <dbReference type="ARBA" id="ARBA00022679"/>
    </source>
</evidence>
<evidence type="ECO:0000313" key="5">
    <source>
        <dbReference type="Proteomes" id="UP000704068"/>
    </source>
</evidence>
<feature type="domain" description="Glycosyl transferase family 1" evidence="2">
    <location>
        <begin position="205"/>
        <end position="321"/>
    </location>
</feature>
<dbReference type="Proteomes" id="UP000704068">
    <property type="component" value="Unassembled WGS sequence"/>
</dbReference>
<accession>A0A929RW75</accession>
<dbReference type="PANTHER" id="PTHR46401">
    <property type="entry name" value="GLYCOSYLTRANSFERASE WBBK-RELATED"/>
    <property type="match status" value="1"/>
</dbReference>
<dbReference type="Pfam" id="PF00534">
    <property type="entry name" value="Glycos_transf_1"/>
    <property type="match status" value="1"/>
</dbReference>
<feature type="domain" description="Glycosyltransferase subfamily 4-like N-terminal" evidence="3">
    <location>
        <begin position="16"/>
        <end position="190"/>
    </location>
</feature>
<sequence>MKILFDYQAFYIQDAGGVSNSFVQLMRHLPSSTEVKLAMRESDNVHLQGQSFAQDVRPASCTKRNFISIRHYPLKGDLYKVFSKLAPGSTTLGRNKRYAIQLLEAADYDIFHPTFFDEYFLPHLHDRPFVLTIHDMIPELYFKRGDMQIERKRHLVKHAAHIVAVSEHTKADIVELLHVDPQMISVIHHGPPALLKPAHRQIFDFPYLLYVGKRTSYKNFAAMLPALQHFFREHPDWRMVCTLVPFTKKELAAFSALGLAQHFVFARPDDAELLALYRDAQAFIFPSLYEGFGIPILEAYQMNCPVLLNRKSCFPEVAGEAALYFNLDEAQDNLLNCLQTLAAMSTTAKEELLSRQRERLKIYAWQKAGNALHDVYLKVKAQGGRAKR</sequence>
<dbReference type="EMBL" id="JABZGR010000002">
    <property type="protein sequence ID" value="MBF0969669.1"/>
    <property type="molecule type" value="Genomic_DNA"/>
</dbReference>
<evidence type="ECO:0000259" key="3">
    <source>
        <dbReference type="Pfam" id="PF13439"/>
    </source>
</evidence>
<dbReference type="Pfam" id="PF13439">
    <property type="entry name" value="Glyco_transf_4"/>
    <property type="match status" value="1"/>
</dbReference>
<comment type="caution">
    <text evidence="4">The sequence shown here is derived from an EMBL/GenBank/DDBJ whole genome shotgun (WGS) entry which is preliminary data.</text>
</comment>
<dbReference type="GO" id="GO:0009103">
    <property type="term" value="P:lipopolysaccharide biosynthetic process"/>
    <property type="evidence" value="ECO:0007669"/>
    <property type="project" value="TreeGrafter"/>
</dbReference>
<keyword evidence="1" id="KW-0808">Transferase</keyword>
<evidence type="ECO:0000313" key="4">
    <source>
        <dbReference type="EMBL" id="MBF0969669.1"/>
    </source>
</evidence>
<protein>
    <submittedName>
        <fullName evidence="4">Glycosyltransferase family 4 protein</fullName>
    </submittedName>
</protein>
<dbReference type="InterPro" id="IPR028098">
    <property type="entry name" value="Glyco_trans_4-like_N"/>
</dbReference>